<dbReference type="OrthoDB" id="1470350at2759"/>
<keyword evidence="7 9" id="KW-0408">Iron</keyword>
<dbReference type="PRINTS" id="PR00463">
    <property type="entry name" value="EP450I"/>
</dbReference>
<dbReference type="PANTHER" id="PTHR24305:SF166">
    <property type="entry name" value="CYTOCHROME P450 12A4, MITOCHONDRIAL-RELATED"/>
    <property type="match status" value="1"/>
</dbReference>
<keyword evidence="13" id="KW-1185">Reference proteome</keyword>
<dbReference type="PRINTS" id="PR00385">
    <property type="entry name" value="P450"/>
</dbReference>
<evidence type="ECO:0000256" key="9">
    <source>
        <dbReference type="PIRSR" id="PIRSR602401-1"/>
    </source>
</evidence>
<dbReference type="InterPro" id="IPR002401">
    <property type="entry name" value="Cyt_P450_E_grp-I"/>
</dbReference>
<name>M5FYN0_DACPD</name>
<dbReference type="OMA" id="RKHRRVM"/>
<dbReference type="HOGENOM" id="CLU_001570_25_0_1"/>
<dbReference type="SUPFAM" id="SSF48264">
    <property type="entry name" value="Cytochrome P450"/>
    <property type="match status" value="1"/>
</dbReference>
<dbReference type="InterPro" id="IPR017972">
    <property type="entry name" value="Cyt_P450_CS"/>
</dbReference>
<reference evidence="12 13" key="1">
    <citation type="journal article" date="2012" name="Science">
        <title>The Paleozoic origin of enzymatic lignin decomposition reconstructed from 31 fungal genomes.</title>
        <authorList>
            <person name="Floudas D."/>
            <person name="Binder M."/>
            <person name="Riley R."/>
            <person name="Barry K."/>
            <person name="Blanchette R.A."/>
            <person name="Henrissat B."/>
            <person name="Martinez A.T."/>
            <person name="Otillar R."/>
            <person name="Spatafora J.W."/>
            <person name="Yadav J.S."/>
            <person name="Aerts A."/>
            <person name="Benoit I."/>
            <person name="Boyd A."/>
            <person name="Carlson A."/>
            <person name="Copeland A."/>
            <person name="Coutinho P.M."/>
            <person name="de Vries R.P."/>
            <person name="Ferreira P."/>
            <person name="Findley K."/>
            <person name="Foster B."/>
            <person name="Gaskell J."/>
            <person name="Glotzer D."/>
            <person name="Gorecki P."/>
            <person name="Heitman J."/>
            <person name="Hesse C."/>
            <person name="Hori C."/>
            <person name="Igarashi K."/>
            <person name="Jurgens J.A."/>
            <person name="Kallen N."/>
            <person name="Kersten P."/>
            <person name="Kohler A."/>
            <person name="Kuees U."/>
            <person name="Kumar T.K.A."/>
            <person name="Kuo A."/>
            <person name="LaButti K."/>
            <person name="Larrondo L.F."/>
            <person name="Lindquist E."/>
            <person name="Ling A."/>
            <person name="Lombard V."/>
            <person name="Lucas S."/>
            <person name="Lundell T."/>
            <person name="Martin R."/>
            <person name="McLaughlin D.J."/>
            <person name="Morgenstern I."/>
            <person name="Morin E."/>
            <person name="Murat C."/>
            <person name="Nagy L.G."/>
            <person name="Nolan M."/>
            <person name="Ohm R.A."/>
            <person name="Patyshakuliyeva A."/>
            <person name="Rokas A."/>
            <person name="Ruiz-Duenas F.J."/>
            <person name="Sabat G."/>
            <person name="Salamov A."/>
            <person name="Samejima M."/>
            <person name="Schmutz J."/>
            <person name="Slot J.C."/>
            <person name="St John F."/>
            <person name="Stenlid J."/>
            <person name="Sun H."/>
            <person name="Sun S."/>
            <person name="Syed K."/>
            <person name="Tsang A."/>
            <person name="Wiebenga A."/>
            <person name="Young D."/>
            <person name="Pisabarro A."/>
            <person name="Eastwood D.C."/>
            <person name="Martin F."/>
            <person name="Cullen D."/>
            <person name="Grigoriev I.V."/>
            <person name="Hibbett D.S."/>
        </authorList>
    </citation>
    <scope>NUCLEOTIDE SEQUENCE [LARGE SCALE GENOMIC DNA]</scope>
    <source>
        <strain evidence="12 13">DJM-731 SS1</strain>
    </source>
</reference>
<evidence type="ECO:0000256" key="3">
    <source>
        <dbReference type="ARBA" id="ARBA00010617"/>
    </source>
</evidence>
<keyword evidence="4 9" id="KW-0349">Heme</keyword>
<dbReference type="Gene3D" id="1.10.630.10">
    <property type="entry name" value="Cytochrome P450"/>
    <property type="match status" value="1"/>
</dbReference>
<evidence type="ECO:0000256" key="6">
    <source>
        <dbReference type="ARBA" id="ARBA00023002"/>
    </source>
</evidence>
<dbReference type="EMBL" id="JH795872">
    <property type="protein sequence ID" value="EJT98651.1"/>
    <property type="molecule type" value="Genomic_DNA"/>
</dbReference>
<keyword evidence="11" id="KW-1133">Transmembrane helix</keyword>
<evidence type="ECO:0000256" key="7">
    <source>
        <dbReference type="ARBA" id="ARBA00023004"/>
    </source>
</evidence>
<keyword evidence="6 10" id="KW-0560">Oxidoreductase</keyword>
<comment type="cofactor">
    <cofactor evidence="1 9">
        <name>heme</name>
        <dbReference type="ChEBI" id="CHEBI:30413"/>
    </cofactor>
</comment>
<dbReference type="PROSITE" id="PS00086">
    <property type="entry name" value="CYTOCHROME_P450"/>
    <property type="match status" value="1"/>
</dbReference>
<feature type="binding site" description="axial binding residue" evidence="9">
    <location>
        <position position="457"/>
    </location>
    <ligand>
        <name>heme</name>
        <dbReference type="ChEBI" id="CHEBI:30413"/>
    </ligand>
    <ligandPart>
        <name>Fe</name>
        <dbReference type="ChEBI" id="CHEBI:18248"/>
    </ligandPart>
</feature>
<dbReference type="GO" id="GO:0004497">
    <property type="term" value="F:monooxygenase activity"/>
    <property type="evidence" value="ECO:0007669"/>
    <property type="project" value="UniProtKB-KW"/>
</dbReference>
<dbReference type="RefSeq" id="XP_040625549.1">
    <property type="nucleotide sequence ID" value="XM_040773613.1"/>
</dbReference>
<feature type="transmembrane region" description="Helical" evidence="11">
    <location>
        <begin position="6"/>
        <end position="23"/>
    </location>
</feature>
<dbReference type="GeneID" id="63688675"/>
<keyword evidence="11" id="KW-0812">Transmembrane</keyword>
<accession>M5FYN0</accession>
<dbReference type="AlphaFoldDB" id="M5FYN0"/>
<evidence type="ECO:0000256" key="11">
    <source>
        <dbReference type="SAM" id="Phobius"/>
    </source>
</evidence>
<organism evidence="12 13">
    <name type="scientific">Dacryopinax primogenitus (strain DJM 731)</name>
    <name type="common">Brown rot fungus</name>
    <dbReference type="NCBI Taxonomy" id="1858805"/>
    <lineage>
        <taxon>Eukaryota</taxon>
        <taxon>Fungi</taxon>
        <taxon>Dikarya</taxon>
        <taxon>Basidiomycota</taxon>
        <taxon>Agaricomycotina</taxon>
        <taxon>Dacrymycetes</taxon>
        <taxon>Dacrymycetales</taxon>
        <taxon>Dacrymycetaceae</taxon>
        <taxon>Dacryopinax</taxon>
    </lineage>
</organism>
<gene>
    <name evidence="12" type="ORF">DACRYDRAFT_24257</name>
</gene>
<keyword evidence="8 10" id="KW-0503">Monooxygenase</keyword>
<dbReference type="GO" id="GO:0005506">
    <property type="term" value="F:iron ion binding"/>
    <property type="evidence" value="ECO:0007669"/>
    <property type="project" value="InterPro"/>
</dbReference>
<comment type="similarity">
    <text evidence="3 10">Belongs to the cytochrome P450 family.</text>
</comment>
<evidence type="ECO:0000313" key="13">
    <source>
        <dbReference type="Proteomes" id="UP000030653"/>
    </source>
</evidence>
<dbReference type="Proteomes" id="UP000030653">
    <property type="component" value="Unassembled WGS sequence"/>
</dbReference>
<dbReference type="GO" id="GO:0020037">
    <property type="term" value="F:heme binding"/>
    <property type="evidence" value="ECO:0007669"/>
    <property type="project" value="InterPro"/>
</dbReference>
<dbReference type="InterPro" id="IPR036396">
    <property type="entry name" value="Cyt_P450_sf"/>
</dbReference>
<dbReference type="STRING" id="1858805.M5FYN0"/>
<dbReference type="GO" id="GO:0016705">
    <property type="term" value="F:oxidoreductase activity, acting on paired donors, with incorporation or reduction of molecular oxygen"/>
    <property type="evidence" value="ECO:0007669"/>
    <property type="project" value="InterPro"/>
</dbReference>
<sequence>MLVWHFPFYLVLLVVFVINRILVYRHKLAVVHHLPGPRYPLGPFTMLSLLLPSSSWNAGATLPLSNRPTLYTKYGLDTVAIVPWLFGNEMVITRSVDVGKQLLGFKNDWDKTPELVNALAMFGENLFSSYKDRWPRHRRIVAPGFNNKLYAQVWSESIRVYYDMLRSEDWASKSSFEISDVPGLTSKIALYLIASCGFGIPLTWTDTVGEKVRGMTLSQCFDVSANAVILQSVLPQWMWNLPLRHFKKVKEANLALESIVRRIIEKRRSEGPSPSAEANEKDVFSLLLNANDAEKDTKAALTDQELVSNVFLLMLAGHETTSRALGTTIALLACHPESQEKAHDEILRVTGGCRDPTYEDFDALPYTLGCFMEAMRIIPSVISIPRRAMTDTTLRIPEPDGSTSTMPVKQGTVFVTDFTNICFNPAYYTNPESYDPSRWLDPKLEQGINFSYGPRVCVGKKFAQTESLATLAMLMKDYKIQPVLEAGESLAEWRRRNIDDNIQPSIGVGPGKFTVRLVRRA</sequence>
<protein>
    <submittedName>
        <fullName evidence="12">Cytochrome P450</fullName>
    </submittedName>
</protein>
<evidence type="ECO:0000256" key="1">
    <source>
        <dbReference type="ARBA" id="ARBA00001971"/>
    </source>
</evidence>
<dbReference type="InterPro" id="IPR050121">
    <property type="entry name" value="Cytochrome_P450_monoxygenase"/>
</dbReference>
<evidence type="ECO:0000256" key="2">
    <source>
        <dbReference type="ARBA" id="ARBA00005179"/>
    </source>
</evidence>
<proteinExistence type="inferred from homology"/>
<evidence type="ECO:0000313" key="12">
    <source>
        <dbReference type="EMBL" id="EJT98651.1"/>
    </source>
</evidence>
<comment type="pathway">
    <text evidence="2">Secondary metabolite biosynthesis.</text>
</comment>
<keyword evidence="5 9" id="KW-0479">Metal-binding</keyword>
<dbReference type="InterPro" id="IPR001128">
    <property type="entry name" value="Cyt_P450"/>
</dbReference>
<evidence type="ECO:0000256" key="4">
    <source>
        <dbReference type="ARBA" id="ARBA00022617"/>
    </source>
</evidence>
<dbReference type="PANTHER" id="PTHR24305">
    <property type="entry name" value="CYTOCHROME P450"/>
    <property type="match status" value="1"/>
</dbReference>
<dbReference type="Pfam" id="PF00067">
    <property type="entry name" value="p450"/>
    <property type="match status" value="1"/>
</dbReference>
<evidence type="ECO:0000256" key="5">
    <source>
        <dbReference type="ARBA" id="ARBA00022723"/>
    </source>
</evidence>
<evidence type="ECO:0000256" key="8">
    <source>
        <dbReference type="ARBA" id="ARBA00023033"/>
    </source>
</evidence>
<keyword evidence="11" id="KW-0472">Membrane</keyword>
<evidence type="ECO:0000256" key="10">
    <source>
        <dbReference type="RuleBase" id="RU000461"/>
    </source>
</evidence>